<protein>
    <submittedName>
        <fullName evidence="3">Uncharacterized protein</fullName>
    </submittedName>
</protein>
<feature type="region of interest" description="Disordered" evidence="1">
    <location>
        <begin position="59"/>
        <end position="123"/>
    </location>
</feature>
<dbReference type="PROSITE" id="PS51257">
    <property type="entry name" value="PROKAR_LIPOPROTEIN"/>
    <property type="match status" value="1"/>
</dbReference>
<comment type="caution">
    <text evidence="3">The sequence shown here is derived from an EMBL/GenBank/DDBJ whole genome shotgun (WGS) entry which is preliminary data.</text>
</comment>
<evidence type="ECO:0000313" key="3">
    <source>
        <dbReference type="EMBL" id="GLS68462.1"/>
    </source>
</evidence>
<gene>
    <name evidence="3" type="ORF">GCM10007890_04740</name>
</gene>
<feature type="compositionally biased region" description="Basic and acidic residues" evidence="1">
    <location>
        <begin position="76"/>
        <end position="95"/>
    </location>
</feature>
<keyword evidence="2" id="KW-0472">Membrane</keyword>
<dbReference type="Proteomes" id="UP001157440">
    <property type="component" value="Unassembled WGS sequence"/>
</dbReference>
<keyword evidence="4" id="KW-1185">Reference proteome</keyword>
<evidence type="ECO:0000313" key="4">
    <source>
        <dbReference type="Proteomes" id="UP001157440"/>
    </source>
</evidence>
<name>A0AA37TEB3_9HYPH</name>
<accession>A0AA37TEB3</accession>
<sequence>MPRVTGQGSALLLAACFTFGCAAIYEMRAGAQVLTGILIRVALCLGPIVVVVALARWPGEPARQPAPPTNAAALPLERRPVPVARGAERLPDAQRPRSTGMLRSATPAPPSSAAGGGASGPAP</sequence>
<dbReference type="EMBL" id="BSPL01000005">
    <property type="protein sequence ID" value="GLS68462.1"/>
    <property type="molecule type" value="Genomic_DNA"/>
</dbReference>
<feature type="transmembrane region" description="Helical" evidence="2">
    <location>
        <begin position="33"/>
        <end position="55"/>
    </location>
</feature>
<evidence type="ECO:0000256" key="2">
    <source>
        <dbReference type="SAM" id="Phobius"/>
    </source>
</evidence>
<reference evidence="4" key="1">
    <citation type="journal article" date="2019" name="Int. J. Syst. Evol. Microbiol.">
        <title>The Global Catalogue of Microorganisms (GCM) 10K type strain sequencing project: providing services to taxonomists for standard genome sequencing and annotation.</title>
        <authorList>
            <consortium name="The Broad Institute Genomics Platform"/>
            <consortium name="The Broad Institute Genome Sequencing Center for Infectious Disease"/>
            <person name="Wu L."/>
            <person name="Ma J."/>
        </authorList>
    </citation>
    <scope>NUCLEOTIDE SEQUENCE [LARGE SCALE GENOMIC DNA]</scope>
    <source>
        <strain evidence="4">NBRC 103632</strain>
    </source>
</reference>
<organism evidence="3 4">
    <name type="scientific">Methylobacterium tardum</name>
    <dbReference type="NCBI Taxonomy" id="374432"/>
    <lineage>
        <taxon>Bacteria</taxon>
        <taxon>Pseudomonadati</taxon>
        <taxon>Pseudomonadota</taxon>
        <taxon>Alphaproteobacteria</taxon>
        <taxon>Hyphomicrobiales</taxon>
        <taxon>Methylobacteriaceae</taxon>
        <taxon>Methylobacterium</taxon>
    </lineage>
</organism>
<feature type="compositionally biased region" description="Gly residues" evidence="1">
    <location>
        <begin position="114"/>
        <end position="123"/>
    </location>
</feature>
<keyword evidence="2" id="KW-1133">Transmembrane helix</keyword>
<dbReference type="AlphaFoldDB" id="A0AA37TEB3"/>
<proteinExistence type="predicted"/>
<evidence type="ECO:0000256" key="1">
    <source>
        <dbReference type="SAM" id="MobiDB-lite"/>
    </source>
</evidence>
<keyword evidence="2" id="KW-0812">Transmembrane</keyword>